<keyword evidence="3" id="KW-1185">Reference proteome</keyword>
<dbReference type="InterPro" id="IPR018649">
    <property type="entry name" value="SHOCT"/>
</dbReference>
<comment type="caution">
    <text evidence="2">The sequence shown here is derived from an EMBL/GenBank/DDBJ whole genome shotgun (WGS) entry which is preliminary data.</text>
</comment>
<dbReference type="Pfam" id="PF09851">
    <property type="entry name" value="SHOCT"/>
    <property type="match status" value="1"/>
</dbReference>
<organism evidence="2 3">
    <name type="scientific">Furfurilactobacillus curtus</name>
    <dbReference type="NCBI Taxonomy" id="1746200"/>
    <lineage>
        <taxon>Bacteria</taxon>
        <taxon>Bacillati</taxon>
        <taxon>Bacillota</taxon>
        <taxon>Bacilli</taxon>
        <taxon>Lactobacillales</taxon>
        <taxon>Lactobacillaceae</taxon>
        <taxon>Furfurilactobacillus</taxon>
    </lineage>
</organism>
<dbReference type="RefSeq" id="WP_407881898.1">
    <property type="nucleotide sequence ID" value="NZ_BQXO01000001.1"/>
</dbReference>
<evidence type="ECO:0000313" key="3">
    <source>
        <dbReference type="Proteomes" id="UP001628078"/>
    </source>
</evidence>
<dbReference type="Proteomes" id="UP001628078">
    <property type="component" value="Unassembled WGS sequence"/>
</dbReference>
<evidence type="ECO:0000259" key="1">
    <source>
        <dbReference type="Pfam" id="PF09851"/>
    </source>
</evidence>
<dbReference type="EMBL" id="BQXO01000001">
    <property type="protein sequence ID" value="GKT04715.1"/>
    <property type="molecule type" value="Genomic_DNA"/>
</dbReference>
<accession>A0ABQ5JKU9</accession>
<gene>
    <name evidence="2" type="ORF">JCM31185_00040</name>
</gene>
<evidence type="ECO:0000313" key="2">
    <source>
        <dbReference type="EMBL" id="GKT04715.1"/>
    </source>
</evidence>
<protein>
    <recommendedName>
        <fullName evidence="1">SHOCT domain-containing protein</fullName>
    </recommendedName>
</protein>
<sequence>MKNVKCVLCGSNKLGFYRLHVQDGVICHSCLKGTPIGEYGASLIEHKRSLAAFWGSRNTSKDFRELTDVGKPVDLSAYKKNAKNEDRAKYQTIKQEFIQHDSAKFENVYFDDNLKRILIDTTLFNKNYTVKDYSTIVGYHPTETGHSDQKKKHGITRTLAGGALLGPVGAIAGAVSSRSKQYDVIDRISVTIAFSDGSSHEIKILSGPIKPGLATNMSEKELASLTAKLDGIMSSEQATHHSQAMQVASGADEIIKYKKLLDEGIINEQEFDAKKKQLLGL</sequence>
<feature type="domain" description="SHOCT" evidence="1">
    <location>
        <begin position="252"/>
        <end position="279"/>
    </location>
</feature>
<proteinExistence type="predicted"/>
<name>A0ABQ5JKU9_9LACO</name>
<reference evidence="2 3" key="1">
    <citation type="submission" date="2022-03" db="EMBL/GenBank/DDBJ databases">
        <title>Draft genome sequence of Furfurilactobacillus curtus JCM 31185.</title>
        <authorList>
            <person name="Suzuki S."/>
            <person name="Endo A."/>
            <person name="Kajikawa A."/>
        </authorList>
    </citation>
    <scope>NUCLEOTIDE SEQUENCE [LARGE SCALE GENOMIC DNA]</scope>
    <source>
        <strain evidence="2 3">JCM 31185</strain>
    </source>
</reference>